<evidence type="ECO:0000256" key="5">
    <source>
        <dbReference type="ARBA" id="ARBA00022840"/>
    </source>
</evidence>
<dbReference type="NCBIfam" id="TIGR00017">
    <property type="entry name" value="cmk"/>
    <property type="match status" value="1"/>
</dbReference>
<evidence type="ECO:0000256" key="8">
    <source>
        <dbReference type="HAMAP-Rule" id="MF_00238"/>
    </source>
</evidence>
<dbReference type="PANTHER" id="PTHR21299:SF2">
    <property type="entry name" value="CYTIDYLATE KINASE"/>
    <property type="match status" value="1"/>
</dbReference>
<dbReference type="GO" id="GO:0036430">
    <property type="term" value="F:CMP kinase activity"/>
    <property type="evidence" value="ECO:0007669"/>
    <property type="project" value="RHEA"/>
</dbReference>
<evidence type="ECO:0000313" key="10">
    <source>
        <dbReference type="EMBL" id="SDY85928.1"/>
    </source>
</evidence>
<feature type="domain" description="Cytidylate kinase" evidence="9">
    <location>
        <begin position="6"/>
        <end position="215"/>
    </location>
</feature>
<reference evidence="10 11" key="1">
    <citation type="submission" date="2016-10" db="EMBL/GenBank/DDBJ databases">
        <authorList>
            <person name="de Groot N.N."/>
        </authorList>
    </citation>
    <scope>NUCLEOTIDE SEQUENCE [LARGE SCALE GENOMIC DNA]</scope>
    <source>
        <strain evidence="10 11">DSM 21650</strain>
    </source>
</reference>
<dbReference type="GO" id="GO:0015949">
    <property type="term" value="P:nucleobase-containing small molecule interconversion"/>
    <property type="evidence" value="ECO:0007669"/>
    <property type="project" value="TreeGrafter"/>
</dbReference>
<organism evidence="10 11">
    <name type="scientific">Proteiniborus ethanoligenes</name>
    <dbReference type="NCBI Taxonomy" id="415015"/>
    <lineage>
        <taxon>Bacteria</taxon>
        <taxon>Bacillati</taxon>
        <taxon>Bacillota</taxon>
        <taxon>Clostridia</taxon>
        <taxon>Eubacteriales</taxon>
        <taxon>Proteiniborus</taxon>
    </lineage>
</organism>
<keyword evidence="2 8" id="KW-0808">Transferase</keyword>
<accession>A0A1H3NAQ3</accession>
<dbReference type="GO" id="GO:0005524">
    <property type="term" value="F:ATP binding"/>
    <property type="evidence" value="ECO:0007669"/>
    <property type="project" value="UniProtKB-UniRule"/>
</dbReference>
<evidence type="ECO:0000256" key="6">
    <source>
        <dbReference type="ARBA" id="ARBA00047615"/>
    </source>
</evidence>
<keyword evidence="3 8" id="KW-0547">Nucleotide-binding</keyword>
<evidence type="ECO:0000256" key="7">
    <source>
        <dbReference type="ARBA" id="ARBA00048478"/>
    </source>
</evidence>
<name>A0A1H3NAQ3_9FIRM</name>
<dbReference type="EMBL" id="FNQE01000009">
    <property type="protein sequence ID" value="SDY85928.1"/>
    <property type="molecule type" value="Genomic_DNA"/>
</dbReference>
<dbReference type="Gene3D" id="3.40.50.300">
    <property type="entry name" value="P-loop containing nucleotide triphosphate hydrolases"/>
    <property type="match status" value="1"/>
</dbReference>
<feature type="binding site" evidence="8">
    <location>
        <begin position="10"/>
        <end position="18"/>
    </location>
    <ligand>
        <name>ATP</name>
        <dbReference type="ChEBI" id="CHEBI:30616"/>
    </ligand>
</feature>
<dbReference type="GO" id="GO:0006220">
    <property type="term" value="P:pyrimidine nucleotide metabolic process"/>
    <property type="evidence" value="ECO:0007669"/>
    <property type="project" value="UniProtKB-UniRule"/>
</dbReference>
<protein>
    <recommendedName>
        <fullName evidence="8">Cytidylate kinase</fullName>
        <shortName evidence="8">CK</shortName>
        <ecNumber evidence="8">2.7.4.25</ecNumber>
    </recommendedName>
    <alternativeName>
        <fullName evidence="8">Cytidine monophosphate kinase</fullName>
        <shortName evidence="8">CMP kinase</shortName>
    </alternativeName>
</protein>
<keyword evidence="8" id="KW-0963">Cytoplasm</keyword>
<evidence type="ECO:0000259" key="9">
    <source>
        <dbReference type="Pfam" id="PF02224"/>
    </source>
</evidence>
<evidence type="ECO:0000256" key="2">
    <source>
        <dbReference type="ARBA" id="ARBA00022679"/>
    </source>
</evidence>
<keyword evidence="5 8" id="KW-0067">ATP-binding</keyword>
<dbReference type="STRING" id="415015.SAMN05660462_01084"/>
<dbReference type="SUPFAM" id="SSF52540">
    <property type="entry name" value="P-loop containing nucleoside triphosphate hydrolases"/>
    <property type="match status" value="1"/>
</dbReference>
<evidence type="ECO:0000256" key="4">
    <source>
        <dbReference type="ARBA" id="ARBA00022777"/>
    </source>
</evidence>
<comment type="catalytic activity">
    <reaction evidence="6 8">
        <text>dCMP + ATP = dCDP + ADP</text>
        <dbReference type="Rhea" id="RHEA:25094"/>
        <dbReference type="ChEBI" id="CHEBI:30616"/>
        <dbReference type="ChEBI" id="CHEBI:57566"/>
        <dbReference type="ChEBI" id="CHEBI:58593"/>
        <dbReference type="ChEBI" id="CHEBI:456216"/>
        <dbReference type="EC" id="2.7.4.25"/>
    </reaction>
</comment>
<dbReference type="InterPro" id="IPR003136">
    <property type="entry name" value="Cytidylate_kin"/>
</dbReference>
<dbReference type="HAMAP" id="MF_00238">
    <property type="entry name" value="Cytidyl_kinase_type1"/>
    <property type="match status" value="1"/>
</dbReference>
<keyword evidence="11" id="KW-1185">Reference proteome</keyword>
<dbReference type="InterPro" id="IPR011994">
    <property type="entry name" value="Cytidylate_kinase_dom"/>
</dbReference>
<evidence type="ECO:0000313" key="11">
    <source>
        <dbReference type="Proteomes" id="UP000198625"/>
    </source>
</evidence>
<comment type="catalytic activity">
    <reaction evidence="7 8">
        <text>CMP + ATP = CDP + ADP</text>
        <dbReference type="Rhea" id="RHEA:11600"/>
        <dbReference type="ChEBI" id="CHEBI:30616"/>
        <dbReference type="ChEBI" id="CHEBI:58069"/>
        <dbReference type="ChEBI" id="CHEBI:60377"/>
        <dbReference type="ChEBI" id="CHEBI:456216"/>
        <dbReference type="EC" id="2.7.4.25"/>
    </reaction>
</comment>
<evidence type="ECO:0000256" key="1">
    <source>
        <dbReference type="ARBA" id="ARBA00009427"/>
    </source>
</evidence>
<dbReference type="GO" id="GO:0036431">
    <property type="term" value="F:dCMP kinase activity"/>
    <property type="evidence" value="ECO:0007669"/>
    <property type="project" value="InterPro"/>
</dbReference>
<proteinExistence type="inferred from homology"/>
<sequence>MRNFAIAIDGPAGSGKSTIAKKLSEILDIDYIDTGAMYRAFALKILKCNININDISSLNKVLNSTIIDFKDNHIFLDGQIVDEEIRKNEISAGASDVAKIFQVREKLVEIQRNISKDRSIIMDGRDIGSVVLPEAEFKFYITASIEERGKRRYKELIQKGYNVNLNEIIKEIEERDRADSTRKIAPLIKCKDAVEVDTTNKTIDEVISEMLKIIDRRANNVII</sequence>
<dbReference type="RefSeq" id="WP_091728315.1">
    <property type="nucleotide sequence ID" value="NZ_FNQE01000009.1"/>
</dbReference>
<dbReference type="GO" id="GO:0005829">
    <property type="term" value="C:cytosol"/>
    <property type="evidence" value="ECO:0007669"/>
    <property type="project" value="TreeGrafter"/>
</dbReference>
<gene>
    <name evidence="8" type="primary">cmk</name>
    <name evidence="10" type="ORF">SAMN05660462_01084</name>
</gene>
<comment type="similarity">
    <text evidence="1 8">Belongs to the cytidylate kinase family. Type 1 subfamily.</text>
</comment>
<comment type="subcellular location">
    <subcellularLocation>
        <location evidence="8">Cytoplasm</location>
    </subcellularLocation>
</comment>
<dbReference type="Proteomes" id="UP000198625">
    <property type="component" value="Unassembled WGS sequence"/>
</dbReference>
<dbReference type="CDD" id="cd02019">
    <property type="entry name" value="NK"/>
    <property type="match status" value="1"/>
</dbReference>
<dbReference type="AlphaFoldDB" id="A0A1H3NAQ3"/>
<dbReference type="OrthoDB" id="9807434at2"/>
<evidence type="ECO:0000256" key="3">
    <source>
        <dbReference type="ARBA" id="ARBA00022741"/>
    </source>
</evidence>
<keyword evidence="4 8" id="KW-0418">Kinase</keyword>
<dbReference type="CDD" id="cd02020">
    <property type="entry name" value="CMPK"/>
    <property type="match status" value="1"/>
</dbReference>
<dbReference type="EC" id="2.7.4.25" evidence="8"/>
<dbReference type="PANTHER" id="PTHR21299">
    <property type="entry name" value="CYTIDYLATE KINASE/PANTOATE-BETA-ALANINE LIGASE"/>
    <property type="match status" value="1"/>
</dbReference>
<dbReference type="Pfam" id="PF02224">
    <property type="entry name" value="Cytidylate_kin"/>
    <property type="match status" value="1"/>
</dbReference>
<dbReference type="InterPro" id="IPR027417">
    <property type="entry name" value="P-loop_NTPase"/>
</dbReference>